<accession>A0A0V8QGT5</accession>
<evidence type="ECO:0000313" key="2">
    <source>
        <dbReference type="Proteomes" id="UP000054874"/>
    </source>
</evidence>
<dbReference type="InterPro" id="IPR010368">
    <property type="entry name" value="Com_YlbF"/>
</dbReference>
<dbReference type="Proteomes" id="UP000054874">
    <property type="component" value="Unassembled WGS sequence"/>
</dbReference>
<dbReference type="OrthoDB" id="1766338at2"/>
<comment type="caution">
    <text evidence="1">The sequence shown here is derived from an EMBL/GenBank/DDBJ whole genome shotgun (WGS) entry which is preliminary data.</text>
</comment>
<keyword evidence="2" id="KW-1185">Reference proteome</keyword>
<dbReference type="SUPFAM" id="SSF158622">
    <property type="entry name" value="YheA/YmcA-like"/>
    <property type="match status" value="1"/>
</dbReference>
<dbReference type="InterPro" id="IPR023378">
    <property type="entry name" value="YheA/YmcA-like_dom_sf"/>
</dbReference>
<evidence type="ECO:0000313" key="1">
    <source>
        <dbReference type="EMBL" id="KSV59778.1"/>
    </source>
</evidence>
<evidence type="ECO:0008006" key="3">
    <source>
        <dbReference type="Google" id="ProtNLM"/>
    </source>
</evidence>
<proteinExistence type="predicted"/>
<dbReference type="Pfam" id="PF06133">
    <property type="entry name" value="Com_YlbF"/>
    <property type="match status" value="1"/>
</dbReference>
<dbReference type="STRING" id="290052.ASU35_07840"/>
<reference evidence="1 2" key="1">
    <citation type="submission" date="2015-11" db="EMBL/GenBank/DDBJ databases">
        <title>Butyribacter intestini gen. nov., sp. nov., a butyric acid-producing bacterium of the family Lachnospiraceae isolated from the human faeces.</title>
        <authorList>
            <person name="Zou Y."/>
            <person name="Xue W."/>
            <person name="Luo G."/>
            <person name="Lv M."/>
        </authorList>
    </citation>
    <scope>NUCLEOTIDE SEQUENCE [LARGE SCALE GENOMIC DNA]</scope>
    <source>
        <strain evidence="1 2">ACET-33324</strain>
    </source>
</reference>
<protein>
    <recommendedName>
        <fullName evidence="3">YlbF family regulator</fullName>
    </recommendedName>
</protein>
<organism evidence="1 2">
    <name type="scientific">Acetivibrio ethanolgignens</name>
    <dbReference type="NCBI Taxonomy" id="290052"/>
    <lineage>
        <taxon>Bacteria</taxon>
        <taxon>Bacillati</taxon>
        <taxon>Bacillota</taxon>
        <taxon>Clostridia</taxon>
        <taxon>Eubacteriales</taxon>
        <taxon>Oscillospiraceae</taxon>
        <taxon>Acetivibrio</taxon>
    </lineage>
</organism>
<gene>
    <name evidence="1" type="ORF">ASU35_07840</name>
</gene>
<dbReference type="Gene3D" id="1.20.1500.10">
    <property type="entry name" value="YheA/YmcA-like"/>
    <property type="match status" value="1"/>
</dbReference>
<sequence length="113" mass="13737">MHRVEEETYELVAAIKDSREYSQYHWLYSEIKKDEKLLKRLNTFRRRRFELEMTEIEEGLEAQRGLAAEFNELLIDPLVAQFLSAEYKYCKMVRQAVYRITECLDMEIDFLEE</sequence>
<name>A0A0V8QGT5_9FIRM</name>
<dbReference type="RefSeq" id="WP_058351966.1">
    <property type="nucleotide sequence ID" value="NZ_CABMMD010000090.1"/>
</dbReference>
<dbReference type="EMBL" id="LNAM01000090">
    <property type="protein sequence ID" value="KSV59778.1"/>
    <property type="molecule type" value="Genomic_DNA"/>
</dbReference>
<dbReference type="AlphaFoldDB" id="A0A0V8QGT5"/>